<feature type="compositionally biased region" description="Polar residues" evidence="17">
    <location>
        <begin position="251"/>
        <end position="260"/>
    </location>
</feature>
<evidence type="ECO:0000313" key="20">
    <source>
        <dbReference type="RefSeq" id="XP_028283897.1"/>
    </source>
</evidence>
<keyword evidence="13" id="KW-0458">Lysosome</keyword>
<keyword evidence="9" id="KW-0653">Protein transport</keyword>
<dbReference type="AlphaFoldDB" id="A0A6P7K3J6"/>
<evidence type="ECO:0000256" key="3">
    <source>
        <dbReference type="ARBA" id="ARBA00004492"/>
    </source>
</evidence>
<evidence type="ECO:0000256" key="7">
    <source>
        <dbReference type="ARBA" id="ARBA00022553"/>
    </source>
</evidence>
<evidence type="ECO:0000313" key="21">
    <source>
        <dbReference type="RefSeq" id="XP_028283898.1"/>
    </source>
</evidence>
<dbReference type="GO" id="GO:0005764">
    <property type="term" value="C:lysosome"/>
    <property type="evidence" value="ECO:0007669"/>
    <property type="project" value="UniProtKB-SubCell"/>
</dbReference>
<evidence type="ECO:0000256" key="8">
    <source>
        <dbReference type="ARBA" id="ARBA00022753"/>
    </source>
</evidence>
<evidence type="ECO:0000313" key="22">
    <source>
        <dbReference type="RefSeq" id="XP_028283899.1"/>
    </source>
</evidence>
<dbReference type="Pfam" id="PF00787">
    <property type="entry name" value="PX"/>
    <property type="match status" value="1"/>
</dbReference>
<evidence type="ECO:0000256" key="14">
    <source>
        <dbReference type="ARBA" id="ARBA00063452"/>
    </source>
</evidence>
<keyword evidence="5" id="KW-0813">Transport</keyword>
<evidence type="ECO:0000313" key="19">
    <source>
        <dbReference type="Proteomes" id="UP000515145"/>
    </source>
</evidence>
<evidence type="ECO:0000256" key="12">
    <source>
        <dbReference type="ARBA" id="ARBA00023136"/>
    </source>
</evidence>
<gene>
    <name evidence="20 21 22" type="primary">LOC114450141</name>
</gene>
<evidence type="ECO:0000256" key="5">
    <source>
        <dbReference type="ARBA" id="ARBA00022448"/>
    </source>
</evidence>
<keyword evidence="19" id="KW-1185">Reference proteome</keyword>
<evidence type="ECO:0000256" key="4">
    <source>
        <dbReference type="ARBA" id="ARBA00004496"/>
    </source>
</evidence>
<evidence type="ECO:0000256" key="1">
    <source>
        <dbReference type="ARBA" id="ARBA00004146"/>
    </source>
</evidence>
<dbReference type="InterPro" id="IPR001683">
    <property type="entry name" value="PX_dom"/>
</dbReference>
<accession>A0A6P7K3J6</accession>
<keyword evidence="8" id="KW-0967">Endosome</keyword>
<dbReference type="PANTHER" id="PTHR22999:SF23">
    <property type="entry name" value="SORTING NEXIN-16"/>
    <property type="match status" value="1"/>
</dbReference>
<evidence type="ECO:0000256" key="16">
    <source>
        <dbReference type="SAM" id="Coils"/>
    </source>
</evidence>
<keyword evidence="12" id="KW-0472">Membrane</keyword>
<feature type="region of interest" description="Disordered" evidence="17">
    <location>
        <begin position="251"/>
        <end position="281"/>
    </location>
</feature>
<dbReference type="GO" id="GO:0008333">
    <property type="term" value="P:endosome to lysosome transport"/>
    <property type="evidence" value="ECO:0007669"/>
    <property type="project" value="TreeGrafter"/>
</dbReference>
<name>A0A6P7K3J6_9TELE</name>
<dbReference type="Proteomes" id="UP000515145">
    <property type="component" value="Chromosome 17"/>
</dbReference>
<dbReference type="RefSeq" id="XP_028283897.1">
    <property type="nucleotide sequence ID" value="XM_028428096.1"/>
</dbReference>
<dbReference type="FunFam" id="3.30.1520.10:FF:000011">
    <property type="entry name" value="Putative sorting nexin-16"/>
    <property type="match status" value="1"/>
</dbReference>
<keyword evidence="7" id="KW-0597">Phosphoprotein</keyword>
<dbReference type="GO" id="GO:0035091">
    <property type="term" value="F:phosphatidylinositol binding"/>
    <property type="evidence" value="ECO:0007669"/>
    <property type="project" value="InterPro"/>
</dbReference>
<sequence length="281" mass="32503">MAAPFVPIPFPGDLSYYKRDFPTSGNVEPSLPQRPWGAAFGSATSEESWDRSEGGSLEGAPVQLLCEESFGGSWIERPITPTLLGYKILEERAKFTVYKILVTGSKGDNWVIFRRYTDFCRLSDKLKELFPRFHPALPPKRWFKDNYDEDFLEERQVGLQTFLQSLTLHKDVIRSEAVRHFLCLADPPSLFDSLEESRAFCETLEETNHHLQRELLEKQREFDTLKKTLEDKENHLHQLLKKVKSLSLSSDSFESPCETTVDTERRGHRRSLNTDTKNEEK</sequence>
<evidence type="ECO:0000256" key="11">
    <source>
        <dbReference type="ARBA" id="ARBA00023121"/>
    </source>
</evidence>
<evidence type="ECO:0000256" key="13">
    <source>
        <dbReference type="ARBA" id="ARBA00023228"/>
    </source>
</evidence>
<keyword evidence="6" id="KW-0963">Cytoplasm</keyword>
<dbReference type="GO" id="GO:0031901">
    <property type="term" value="C:early endosome membrane"/>
    <property type="evidence" value="ECO:0007669"/>
    <property type="project" value="UniProtKB-SubCell"/>
</dbReference>
<dbReference type="PROSITE" id="PS50195">
    <property type="entry name" value="PX"/>
    <property type="match status" value="1"/>
</dbReference>
<comment type="subcellular location">
    <subcellularLocation>
        <location evidence="4">Cytoplasm</location>
    </subcellularLocation>
    <subcellularLocation>
        <location evidence="1">Early endosome membrane</location>
    </subcellularLocation>
    <subcellularLocation>
        <location evidence="3">Late endosome membrane</location>
        <topology evidence="3">Peripheral membrane protein</topology>
        <orientation evidence="3">Cytoplasmic side</orientation>
    </subcellularLocation>
    <subcellularLocation>
        <location evidence="2">Lysosome</location>
    </subcellularLocation>
</comment>
<evidence type="ECO:0000256" key="6">
    <source>
        <dbReference type="ARBA" id="ARBA00022490"/>
    </source>
</evidence>
<reference evidence="20 21" key="1">
    <citation type="submission" date="2025-04" db="UniProtKB">
        <authorList>
            <consortium name="RefSeq"/>
        </authorList>
    </citation>
    <scope>IDENTIFICATION</scope>
</reference>
<dbReference type="OrthoDB" id="76516at2759"/>
<evidence type="ECO:0000256" key="15">
    <source>
        <dbReference type="ARBA" id="ARBA00071931"/>
    </source>
</evidence>
<dbReference type="SUPFAM" id="SSF64268">
    <property type="entry name" value="PX domain"/>
    <property type="match status" value="1"/>
</dbReference>
<dbReference type="Gene3D" id="3.30.1520.10">
    <property type="entry name" value="Phox-like domain"/>
    <property type="match status" value="1"/>
</dbReference>
<dbReference type="GO" id="GO:0031902">
    <property type="term" value="C:late endosome membrane"/>
    <property type="evidence" value="ECO:0007669"/>
    <property type="project" value="UniProtKB-SubCell"/>
</dbReference>
<dbReference type="GO" id="GO:0006622">
    <property type="term" value="P:protein targeting to lysosome"/>
    <property type="evidence" value="ECO:0007669"/>
    <property type="project" value="TreeGrafter"/>
</dbReference>
<dbReference type="RefSeq" id="XP_028283899.1">
    <property type="nucleotide sequence ID" value="XM_028428098.1"/>
</dbReference>
<dbReference type="PANTHER" id="PTHR22999">
    <property type="entry name" value="PX SERINE/THREONINE KINASE PXK"/>
    <property type="match status" value="1"/>
</dbReference>
<keyword evidence="11" id="KW-0446">Lipid-binding</keyword>
<feature type="domain" description="PX" evidence="18">
    <location>
        <begin position="76"/>
        <end position="189"/>
    </location>
</feature>
<dbReference type="InterPro" id="IPR036871">
    <property type="entry name" value="PX_dom_sf"/>
</dbReference>
<keyword evidence="10 16" id="KW-0175">Coiled coil</keyword>
<comment type="subunit">
    <text evidence="14">Homooligomer. Interacts with EGFR.</text>
</comment>
<evidence type="ECO:0000256" key="9">
    <source>
        <dbReference type="ARBA" id="ARBA00022927"/>
    </source>
</evidence>
<dbReference type="SMART" id="SM00312">
    <property type="entry name" value="PX"/>
    <property type="match status" value="1"/>
</dbReference>
<dbReference type="GeneID" id="114450141"/>
<dbReference type="RefSeq" id="XP_028283898.1">
    <property type="nucleotide sequence ID" value="XM_028428097.1"/>
</dbReference>
<evidence type="ECO:0000259" key="18">
    <source>
        <dbReference type="PROSITE" id="PS50195"/>
    </source>
</evidence>
<evidence type="ECO:0000256" key="2">
    <source>
        <dbReference type="ARBA" id="ARBA00004371"/>
    </source>
</evidence>
<dbReference type="GO" id="GO:0045022">
    <property type="term" value="P:early endosome to late endosome transport"/>
    <property type="evidence" value="ECO:0007669"/>
    <property type="project" value="TreeGrafter"/>
</dbReference>
<proteinExistence type="predicted"/>
<protein>
    <recommendedName>
        <fullName evidence="15">Sorting nexin-16</fullName>
    </recommendedName>
</protein>
<organism evidence="19 21">
    <name type="scientific">Parambassis ranga</name>
    <name type="common">Indian glassy fish</name>
    <dbReference type="NCBI Taxonomy" id="210632"/>
    <lineage>
        <taxon>Eukaryota</taxon>
        <taxon>Metazoa</taxon>
        <taxon>Chordata</taxon>
        <taxon>Craniata</taxon>
        <taxon>Vertebrata</taxon>
        <taxon>Euteleostomi</taxon>
        <taxon>Actinopterygii</taxon>
        <taxon>Neopterygii</taxon>
        <taxon>Teleostei</taxon>
        <taxon>Neoteleostei</taxon>
        <taxon>Acanthomorphata</taxon>
        <taxon>Ovalentaria</taxon>
        <taxon>Ambassidae</taxon>
        <taxon>Parambassis</taxon>
    </lineage>
</organism>
<evidence type="ECO:0000256" key="17">
    <source>
        <dbReference type="SAM" id="MobiDB-lite"/>
    </source>
</evidence>
<dbReference type="InterPro" id="IPR051837">
    <property type="entry name" value="SortingNexin/PXDomain-PKLike"/>
</dbReference>
<evidence type="ECO:0000256" key="10">
    <source>
        <dbReference type="ARBA" id="ARBA00023054"/>
    </source>
</evidence>
<feature type="coiled-coil region" evidence="16">
    <location>
        <begin position="194"/>
        <end position="249"/>
    </location>
</feature>